<evidence type="ECO:0000313" key="10">
    <source>
        <dbReference type="Proteomes" id="UP000724874"/>
    </source>
</evidence>
<dbReference type="PANTHER" id="PTHR22748">
    <property type="entry name" value="AP ENDONUCLEASE"/>
    <property type="match status" value="1"/>
</dbReference>
<evidence type="ECO:0000256" key="4">
    <source>
        <dbReference type="ARBA" id="ARBA00022842"/>
    </source>
</evidence>
<dbReference type="SUPFAM" id="SSF56219">
    <property type="entry name" value="DNase I-like"/>
    <property type="match status" value="1"/>
</dbReference>
<dbReference type="CDD" id="cd09076">
    <property type="entry name" value="L1-EN"/>
    <property type="match status" value="1"/>
</dbReference>
<organism evidence="9 10">
    <name type="scientific">Gymnopilus junonius</name>
    <name type="common">Spectacular rustgill mushroom</name>
    <name type="synonym">Gymnopilus spectabilis subsp. junonius</name>
    <dbReference type="NCBI Taxonomy" id="109634"/>
    <lineage>
        <taxon>Eukaryota</taxon>
        <taxon>Fungi</taxon>
        <taxon>Dikarya</taxon>
        <taxon>Basidiomycota</taxon>
        <taxon>Agaricomycotina</taxon>
        <taxon>Agaricomycetes</taxon>
        <taxon>Agaricomycetidae</taxon>
        <taxon>Agaricales</taxon>
        <taxon>Agaricineae</taxon>
        <taxon>Hymenogastraceae</taxon>
        <taxon>Gymnopilus</taxon>
    </lineage>
</organism>
<dbReference type="GO" id="GO:0008311">
    <property type="term" value="F:double-stranded DNA 3'-5' DNA exonuclease activity"/>
    <property type="evidence" value="ECO:0007669"/>
    <property type="project" value="TreeGrafter"/>
</dbReference>
<keyword evidence="10" id="KW-1185">Reference proteome</keyword>
<dbReference type="Gene3D" id="3.60.10.10">
    <property type="entry name" value="Endonuclease/exonuclease/phosphatase"/>
    <property type="match status" value="1"/>
</dbReference>
<dbReference type="GO" id="GO:0046872">
    <property type="term" value="F:metal ion binding"/>
    <property type="evidence" value="ECO:0007669"/>
    <property type="project" value="UniProtKB-KW"/>
</dbReference>
<comment type="cofactor">
    <cofactor evidence="6">
        <name>Mg(2+)</name>
        <dbReference type="ChEBI" id="CHEBI:18420"/>
    </cofactor>
    <cofactor evidence="6">
        <name>Mn(2+)</name>
        <dbReference type="ChEBI" id="CHEBI:29035"/>
    </cofactor>
    <text evidence="6">Probably binds two magnesium or manganese ions per subunit.</text>
</comment>
<feature type="binding site" evidence="6">
    <location>
        <position position="140"/>
    </location>
    <ligand>
        <name>Mg(2+)</name>
        <dbReference type="ChEBI" id="CHEBI:18420"/>
        <label>1</label>
    </ligand>
</feature>
<keyword evidence="3" id="KW-0378">Hydrolase</keyword>
<feature type="non-terminal residue" evidence="9">
    <location>
        <position position="266"/>
    </location>
</feature>
<dbReference type="InterPro" id="IPR036691">
    <property type="entry name" value="Endo/exonu/phosph_ase_sf"/>
</dbReference>
<dbReference type="EMBL" id="JADNYJ010000967">
    <property type="protein sequence ID" value="KAF8867742.1"/>
    <property type="molecule type" value="Genomic_DNA"/>
</dbReference>
<protein>
    <submittedName>
        <fullName evidence="9">Endonuclease/exonuclease/phosphatase</fullName>
    </submittedName>
</protein>
<gene>
    <name evidence="9" type="ORF">CPB84DRAFT_1698404</name>
</gene>
<keyword evidence="2 6" id="KW-0479">Metal-binding</keyword>
<sequence length="266" mass="31346">MKGRKDEKKREKWSNISTIIRKHNIAVLAVQECHLNQEETTKLVDKAPRIVVYSSGTSTTKEGVAFVLNKELVNCEYIVDEIIPGRAMRIQMRYPDDNGLDIINVYAPNPVPEKIEFFEKLYEQLEKLDLREPIILGDFNFVEYEIDRYPMHEDDMRIVNKFNRIKDKYHLLDGWRIYNPIERAYTLFTKGNKKGAMSRIDRIYMHQDLATFAYNWTFLTSMKMSDHDIVMVEILKKKLPYIGDGLQRIDTDTLESPTFQKVARKI</sequence>
<reference evidence="9" key="1">
    <citation type="submission" date="2020-11" db="EMBL/GenBank/DDBJ databases">
        <authorList>
            <consortium name="DOE Joint Genome Institute"/>
            <person name="Ahrendt S."/>
            <person name="Riley R."/>
            <person name="Andreopoulos W."/>
            <person name="LaButti K."/>
            <person name="Pangilinan J."/>
            <person name="Ruiz-duenas F.J."/>
            <person name="Barrasa J.M."/>
            <person name="Sanchez-Garcia M."/>
            <person name="Camarero S."/>
            <person name="Miyauchi S."/>
            <person name="Serrano A."/>
            <person name="Linde D."/>
            <person name="Babiker R."/>
            <person name="Drula E."/>
            <person name="Ayuso-Fernandez I."/>
            <person name="Pacheco R."/>
            <person name="Padilla G."/>
            <person name="Ferreira P."/>
            <person name="Barriuso J."/>
            <person name="Kellner H."/>
            <person name="Castanera R."/>
            <person name="Alfaro M."/>
            <person name="Ramirez L."/>
            <person name="Pisabarro A.G."/>
            <person name="Kuo A."/>
            <person name="Tritt A."/>
            <person name="Lipzen A."/>
            <person name="He G."/>
            <person name="Yan M."/>
            <person name="Ng V."/>
            <person name="Cullen D."/>
            <person name="Martin F."/>
            <person name="Rosso M.-N."/>
            <person name="Henrissat B."/>
            <person name="Hibbett D."/>
            <person name="Martinez A.T."/>
            <person name="Grigoriev I.V."/>
        </authorList>
    </citation>
    <scope>NUCLEOTIDE SEQUENCE</scope>
    <source>
        <strain evidence="9">AH 44721</strain>
    </source>
</reference>
<dbReference type="InterPro" id="IPR004808">
    <property type="entry name" value="AP_endonuc_1"/>
</dbReference>
<evidence type="ECO:0000256" key="7">
    <source>
        <dbReference type="PIRSR" id="PIRSR604808-3"/>
    </source>
</evidence>
<dbReference type="GO" id="GO:0006284">
    <property type="term" value="P:base-excision repair"/>
    <property type="evidence" value="ECO:0007669"/>
    <property type="project" value="TreeGrafter"/>
</dbReference>
<evidence type="ECO:0000256" key="3">
    <source>
        <dbReference type="ARBA" id="ARBA00022801"/>
    </source>
</evidence>
<keyword evidence="9" id="KW-0540">Nuclease</keyword>
<name>A0A9P5TEB4_GYMJU</name>
<dbReference type="GO" id="GO:0005634">
    <property type="term" value="C:nucleus"/>
    <property type="evidence" value="ECO:0007669"/>
    <property type="project" value="TreeGrafter"/>
</dbReference>
<evidence type="ECO:0000256" key="6">
    <source>
        <dbReference type="PIRSR" id="PIRSR604808-2"/>
    </source>
</evidence>
<dbReference type="OrthoDB" id="416119at2759"/>
<feature type="active site" description="Proton donor/acceptor" evidence="5">
    <location>
        <position position="138"/>
    </location>
</feature>
<dbReference type="GO" id="GO:0008081">
    <property type="term" value="F:phosphoric diester hydrolase activity"/>
    <property type="evidence" value="ECO:0007669"/>
    <property type="project" value="TreeGrafter"/>
</dbReference>
<accession>A0A9P5TEB4</accession>
<evidence type="ECO:0000256" key="5">
    <source>
        <dbReference type="PIRSR" id="PIRSR604808-1"/>
    </source>
</evidence>
<feature type="binding site" evidence="6">
    <location>
        <position position="226"/>
    </location>
    <ligand>
        <name>Mg(2+)</name>
        <dbReference type="ChEBI" id="CHEBI:18420"/>
        <label>1</label>
    </ligand>
</feature>
<keyword evidence="9" id="KW-0255">Endonuclease</keyword>
<feature type="site" description="Transition state stabilizer" evidence="7">
    <location>
        <position position="140"/>
    </location>
</feature>
<dbReference type="AlphaFoldDB" id="A0A9P5TEB4"/>
<feature type="binding site" evidence="6">
    <location>
        <position position="138"/>
    </location>
    <ligand>
        <name>Mg(2+)</name>
        <dbReference type="ChEBI" id="CHEBI:18420"/>
        <label>1</label>
    </ligand>
</feature>
<evidence type="ECO:0000313" key="9">
    <source>
        <dbReference type="EMBL" id="KAF8867742.1"/>
    </source>
</evidence>
<feature type="site" description="Interaction with DNA substrate" evidence="7">
    <location>
        <position position="227"/>
    </location>
</feature>
<feature type="active site" description="Proton acceptor" evidence="5">
    <location>
        <position position="227"/>
    </location>
</feature>
<comment type="similarity">
    <text evidence="1">Belongs to the DNA repair enzymes AP/ExoA family.</text>
</comment>
<dbReference type="Pfam" id="PF03372">
    <property type="entry name" value="Exo_endo_phos"/>
    <property type="match status" value="1"/>
</dbReference>
<keyword evidence="4 6" id="KW-0460">Magnesium</keyword>
<dbReference type="InterPro" id="IPR005135">
    <property type="entry name" value="Endo/exonuclease/phosphatase"/>
</dbReference>
<feature type="domain" description="Endonuclease/exonuclease/phosphatase" evidence="8">
    <location>
        <begin position="15"/>
        <end position="227"/>
    </location>
</feature>
<comment type="caution">
    <text evidence="9">The sequence shown here is derived from an EMBL/GenBank/DDBJ whole genome shotgun (WGS) entry which is preliminary data.</text>
</comment>
<dbReference type="PANTHER" id="PTHR22748:SF4">
    <property type="entry name" value="DNA-(APURINIC OR APYRIMIDINIC SITE) ENDONUCLEASE 2"/>
    <property type="match status" value="1"/>
</dbReference>
<proteinExistence type="inferred from homology"/>
<feature type="active site" evidence="5">
    <location>
        <position position="106"/>
    </location>
</feature>
<dbReference type="GO" id="GO:0003906">
    <property type="term" value="F:DNA-(apurinic or apyrimidinic site) endonuclease activity"/>
    <property type="evidence" value="ECO:0007669"/>
    <property type="project" value="TreeGrafter"/>
</dbReference>
<feature type="binding site" evidence="6">
    <location>
        <position position="227"/>
    </location>
    <ligand>
        <name>Mg(2+)</name>
        <dbReference type="ChEBI" id="CHEBI:18420"/>
        <label>1</label>
    </ligand>
</feature>
<feature type="site" description="Important for catalytic activity" evidence="7">
    <location>
        <position position="201"/>
    </location>
</feature>
<evidence type="ECO:0000259" key="8">
    <source>
        <dbReference type="Pfam" id="PF03372"/>
    </source>
</evidence>
<evidence type="ECO:0000256" key="1">
    <source>
        <dbReference type="ARBA" id="ARBA00007092"/>
    </source>
</evidence>
<feature type="binding site" evidence="6">
    <location>
        <position position="32"/>
    </location>
    <ligand>
        <name>Mg(2+)</name>
        <dbReference type="ChEBI" id="CHEBI:18420"/>
        <label>1</label>
    </ligand>
</feature>
<evidence type="ECO:0000256" key="2">
    <source>
        <dbReference type="ARBA" id="ARBA00022723"/>
    </source>
</evidence>
<dbReference type="Proteomes" id="UP000724874">
    <property type="component" value="Unassembled WGS sequence"/>
</dbReference>
<keyword evidence="6" id="KW-0464">Manganese</keyword>